<protein>
    <submittedName>
        <fullName evidence="2">Uncharacterized protein</fullName>
    </submittedName>
</protein>
<organism evidence="2 3">
    <name type="scientific">Plakobranchus ocellatus</name>
    <dbReference type="NCBI Taxonomy" id="259542"/>
    <lineage>
        <taxon>Eukaryota</taxon>
        <taxon>Metazoa</taxon>
        <taxon>Spiralia</taxon>
        <taxon>Lophotrochozoa</taxon>
        <taxon>Mollusca</taxon>
        <taxon>Gastropoda</taxon>
        <taxon>Heterobranchia</taxon>
        <taxon>Euthyneura</taxon>
        <taxon>Panpulmonata</taxon>
        <taxon>Sacoglossa</taxon>
        <taxon>Placobranchoidea</taxon>
        <taxon>Plakobranchidae</taxon>
        <taxon>Plakobranchus</taxon>
    </lineage>
</organism>
<proteinExistence type="predicted"/>
<accession>A0AAV4E2R7</accession>
<evidence type="ECO:0000313" key="2">
    <source>
        <dbReference type="EMBL" id="GFO50519.1"/>
    </source>
</evidence>
<dbReference type="EMBL" id="BLXT01008612">
    <property type="protein sequence ID" value="GFO50519.1"/>
    <property type="molecule type" value="Genomic_DNA"/>
</dbReference>
<keyword evidence="3" id="KW-1185">Reference proteome</keyword>
<feature type="region of interest" description="Disordered" evidence="1">
    <location>
        <begin position="1"/>
        <end position="52"/>
    </location>
</feature>
<evidence type="ECO:0000313" key="3">
    <source>
        <dbReference type="Proteomes" id="UP000735302"/>
    </source>
</evidence>
<name>A0AAV4E2R7_9GAST</name>
<sequence>MASLDEHWFREGKGQPSDQGTSGGARTRHRRVPADIRSDSVSNMPQIPPEADDSARFRVGCMVLTCSDIMIGVGAVVLQDPGKKSPQGAHLSASYQTAAVAGHFTSPRNFL</sequence>
<evidence type="ECO:0000256" key="1">
    <source>
        <dbReference type="SAM" id="MobiDB-lite"/>
    </source>
</evidence>
<feature type="compositionally biased region" description="Basic and acidic residues" evidence="1">
    <location>
        <begin position="1"/>
        <end position="13"/>
    </location>
</feature>
<comment type="caution">
    <text evidence="2">The sequence shown here is derived from an EMBL/GenBank/DDBJ whole genome shotgun (WGS) entry which is preliminary data.</text>
</comment>
<dbReference type="AlphaFoldDB" id="A0AAV4E2R7"/>
<gene>
    <name evidence="2" type="ORF">PoB_007702400</name>
</gene>
<reference evidence="2 3" key="1">
    <citation type="journal article" date="2021" name="Elife">
        <title>Chloroplast acquisition without the gene transfer in kleptoplastic sea slugs, Plakobranchus ocellatus.</title>
        <authorList>
            <person name="Maeda T."/>
            <person name="Takahashi S."/>
            <person name="Yoshida T."/>
            <person name="Shimamura S."/>
            <person name="Takaki Y."/>
            <person name="Nagai Y."/>
            <person name="Toyoda A."/>
            <person name="Suzuki Y."/>
            <person name="Arimoto A."/>
            <person name="Ishii H."/>
            <person name="Satoh N."/>
            <person name="Nishiyama T."/>
            <person name="Hasebe M."/>
            <person name="Maruyama T."/>
            <person name="Minagawa J."/>
            <person name="Obokata J."/>
            <person name="Shigenobu S."/>
        </authorList>
    </citation>
    <scope>NUCLEOTIDE SEQUENCE [LARGE SCALE GENOMIC DNA]</scope>
</reference>
<dbReference type="Proteomes" id="UP000735302">
    <property type="component" value="Unassembled WGS sequence"/>
</dbReference>